<keyword evidence="3 6" id="KW-1133">Transmembrane helix</keyword>
<dbReference type="AlphaFoldDB" id="A0A9P4Y7C1"/>
<name>A0A9P4Y7C1_CRYP1</name>
<evidence type="ECO:0000256" key="1">
    <source>
        <dbReference type="ARBA" id="ARBA00004141"/>
    </source>
</evidence>
<organism evidence="8 9">
    <name type="scientific">Cryphonectria parasitica (strain ATCC 38755 / EP155)</name>
    <dbReference type="NCBI Taxonomy" id="660469"/>
    <lineage>
        <taxon>Eukaryota</taxon>
        <taxon>Fungi</taxon>
        <taxon>Dikarya</taxon>
        <taxon>Ascomycota</taxon>
        <taxon>Pezizomycotina</taxon>
        <taxon>Sordariomycetes</taxon>
        <taxon>Sordariomycetidae</taxon>
        <taxon>Diaporthales</taxon>
        <taxon>Cryphonectriaceae</taxon>
        <taxon>Cryphonectria-Endothia species complex</taxon>
        <taxon>Cryphonectria</taxon>
    </lineage>
</organism>
<keyword evidence="4 6" id="KW-0472">Membrane</keyword>
<evidence type="ECO:0000256" key="5">
    <source>
        <dbReference type="ARBA" id="ARBA00038359"/>
    </source>
</evidence>
<dbReference type="Pfam" id="PF20684">
    <property type="entry name" value="Fung_rhodopsin"/>
    <property type="match status" value="1"/>
</dbReference>
<dbReference type="GeneID" id="63840397"/>
<evidence type="ECO:0000259" key="7">
    <source>
        <dbReference type="Pfam" id="PF20684"/>
    </source>
</evidence>
<keyword evidence="2 6" id="KW-0812">Transmembrane</keyword>
<evidence type="ECO:0000256" key="2">
    <source>
        <dbReference type="ARBA" id="ARBA00022692"/>
    </source>
</evidence>
<evidence type="ECO:0000256" key="6">
    <source>
        <dbReference type="SAM" id="Phobius"/>
    </source>
</evidence>
<feature type="transmembrane region" description="Helical" evidence="6">
    <location>
        <begin position="147"/>
        <end position="167"/>
    </location>
</feature>
<keyword evidence="9" id="KW-1185">Reference proteome</keyword>
<reference evidence="8" key="1">
    <citation type="journal article" date="2020" name="Phytopathology">
        <title>Genome sequence of the chestnut blight fungus Cryphonectria parasitica EP155: A fundamental resource for an archetypical invasive plant pathogen.</title>
        <authorList>
            <person name="Crouch J.A."/>
            <person name="Dawe A."/>
            <person name="Aerts A."/>
            <person name="Barry K."/>
            <person name="Churchill A.C.L."/>
            <person name="Grimwood J."/>
            <person name="Hillman B."/>
            <person name="Milgroom M.G."/>
            <person name="Pangilinan J."/>
            <person name="Smith M."/>
            <person name="Salamov A."/>
            <person name="Schmutz J."/>
            <person name="Yadav J."/>
            <person name="Grigoriev I.V."/>
            <person name="Nuss D."/>
        </authorList>
    </citation>
    <scope>NUCLEOTIDE SEQUENCE</scope>
    <source>
        <strain evidence="8">EP155</strain>
    </source>
</reference>
<comment type="similarity">
    <text evidence="5">Belongs to the SAT4 family.</text>
</comment>
<dbReference type="PANTHER" id="PTHR33048:SF143">
    <property type="entry name" value="EXTRACELLULAR MEMBRANE PROTEIN CFEM DOMAIN-CONTAINING PROTEIN-RELATED"/>
    <property type="match status" value="1"/>
</dbReference>
<feature type="transmembrane region" description="Helical" evidence="6">
    <location>
        <begin position="68"/>
        <end position="88"/>
    </location>
</feature>
<dbReference type="GO" id="GO:0016020">
    <property type="term" value="C:membrane"/>
    <property type="evidence" value="ECO:0007669"/>
    <property type="project" value="UniProtKB-SubCell"/>
</dbReference>
<comment type="subcellular location">
    <subcellularLocation>
        <location evidence="1">Membrane</location>
        <topology evidence="1">Multi-pass membrane protein</topology>
    </subcellularLocation>
</comment>
<dbReference type="OrthoDB" id="2496787at2759"/>
<comment type="caution">
    <text evidence="8">The sequence shown here is derived from an EMBL/GenBank/DDBJ whole genome shotgun (WGS) entry which is preliminary data.</text>
</comment>
<evidence type="ECO:0000313" key="8">
    <source>
        <dbReference type="EMBL" id="KAF3768073.1"/>
    </source>
</evidence>
<gene>
    <name evidence="8" type="ORF">M406DRAFT_355824</name>
</gene>
<dbReference type="EMBL" id="MU032346">
    <property type="protein sequence ID" value="KAF3768073.1"/>
    <property type="molecule type" value="Genomic_DNA"/>
</dbReference>
<protein>
    <recommendedName>
        <fullName evidence="7">Rhodopsin domain-containing protein</fullName>
    </recommendedName>
</protein>
<evidence type="ECO:0000313" key="9">
    <source>
        <dbReference type="Proteomes" id="UP000803844"/>
    </source>
</evidence>
<accession>A0A9P4Y7C1</accession>
<dbReference type="InterPro" id="IPR049326">
    <property type="entry name" value="Rhodopsin_dom_fungi"/>
</dbReference>
<feature type="transmembrane region" description="Helical" evidence="6">
    <location>
        <begin position="100"/>
        <end position="127"/>
    </location>
</feature>
<dbReference type="InterPro" id="IPR052337">
    <property type="entry name" value="SAT4-like"/>
</dbReference>
<feature type="transmembrane region" description="Helical" evidence="6">
    <location>
        <begin position="18"/>
        <end position="40"/>
    </location>
</feature>
<dbReference type="RefSeq" id="XP_040779034.1">
    <property type="nucleotide sequence ID" value="XM_040923268.1"/>
</dbReference>
<sequence length="270" mass="29751">MSLLFFYLKIFPKRTVRLLLWATIGYNAIWGVAFILIAVFQCQPIDYYWTNWDGEHTGTCINANSLGWANAITSIALDIWMVAIPLFQLRDLQLHFKKKIGVGIMFCTGTFVTVISIVRLQTLITFANSSNPTWDNLRVSQWSTIEVNVGIMCACMPALRLILVKIFPRLTSTRRGYGTNASWGADNYATGASRTLRSQARVGIESNNTSKSGGGSSVGGGGGWGAGKGITYQRSYTVQFHDAETSSQVHLKDLDSKGLEAQTNVSDWSA</sequence>
<evidence type="ECO:0000256" key="3">
    <source>
        <dbReference type="ARBA" id="ARBA00022989"/>
    </source>
</evidence>
<dbReference type="PANTHER" id="PTHR33048">
    <property type="entry name" value="PTH11-LIKE INTEGRAL MEMBRANE PROTEIN (AFU_ORTHOLOGUE AFUA_5G11245)"/>
    <property type="match status" value="1"/>
</dbReference>
<feature type="domain" description="Rhodopsin" evidence="7">
    <location>
        <begin position="1"/>
        <end position="164"/>
    </location>
</feature>
<dbReference type="Proteomes" id="UP000803844">
    <property type="component" value="Unassembled WGS sequence"/>
</dbReference>
<evidence type="ECO:0000256" key="4">
    <source>
        <dbReference type="ARBA" id="ARBA00023136"/>
    </source>
</evidence>
<proteinExistence type="inferred from homology"/>